<dbReference type="Proteomes" id="UP000519897">
    <property type="component" value="Unassembled WGS sequence"/>
</dbReference>
<keyword evidence="1 3" id="KW-0560">Oxidoreductase</keyword>
<dbReference type="PANTHER" id="PTHR13847:SF289">
    <property type="entry name" value="GLYCINE OXIDASE"/>
    <property type="match status" value="1"/>
</dbReference>
<evidence type="ECO:0000259" key="2">
    <source>
        <dbReference type="Pfam" id="PF01266"/>
    </source>
</evidence>
<dbReference type="InterPro" id="IPR006076">
    <property type="entry name" value="FAD-dep_OxRdtase"/>
</dbReference>
<organism evidence="3 4">
    <name type="scientific">Rhizobium rhizoryzae</name>
    <dbReference type="NCBI Taxonomy" id="451876"/>
    <lineage>
        <taxon>Bacteria</taxon>
        <taxon>Pseudomonadati</taxon>
        <taxon>Pseudomonadota</taxon>
        <taxon>Alphaproteobacteria</taxon>
        <taxon>Hyphomicrobiales</taxon>
        <taxon>Rhizobiaceae</taxon>
        <taxon>Rhizobium/Agrobacterium group</taxon>
        <taxon>Rhizobium</taxon>
    </lineage>
</organism>
<dbReference type="InterPro" id="IPR036188">
    <property type="entry name" value="FAD/NAD-bd_sf"/>
</dbReference>
<sequence length="564" mass="62121">MISGFLPVDFLSEWRSRDKPRGLVVFVGTGGFETNMQPVAEENAPLPVTPDRDQPAPVPRRKQCIASSLNIQVRQAEGIMSALTCIEKQWIDQRPVNAIVPMGRKSNREHVTFVGAGLVNLISAHFAVRVGMSVRIVEAAPDPRHGEDWTRYGCSSGGANARMFTLSEMDNYNCRHAHQDMNWQFSRSVAQNGWNVCDAARLSGEEKTWIDDFERIPSWLAESYNQDIFKFSRESKSLWEQWMEEDPELFSDSVTTRDILRIYSDADHLQASLARQDRIGATIRTVSVSDISEEQPILKTAVDGGLIAGGVYVHGFTVNVHRFIAALIERLETGGVAFDWQTRMVSIGQGTGGTVEGISLESGEVVRGNIVISPGAYGNGVLHGTSAHRQIAGVLGAWLTVPDREGGLRNSLKLARKGHIVEDANVTVALDENGERVAIIGSGYGFTGFDPYNIDQDLLGRIYSGIRDTARHYFPESYAQSVAEGSLDRSLKYCVRPWTPTGLGVFEALRAANDDKLIVVGGHNTGGFAQAPATGMAVIASIRGRQHDMHRDYRPNRFRSFLSA</sequence>
<dbReference type="Gene3D" id="3.50.50.60">
    <property type="entry name" value="FAD/NAD(P)-binding domain"/>
    <property type="match status" value="1"/>
</dbReference>
<proteinExistence type="predicted"/>
<accession>A0A7W6PQZ7</accession>
<gene>
    <name evidence="3" type="ORF">GGQ72_003272</name>
</gene>
<dbReference type="Pfam" id="PF01266">
    <property type="entry name" value="DAO"/>
    <property type="match status" value="1"/>
</dbReference>
<dbReference type="PANTHER" id="PTHR13847">
    <property type="entry name" value="SARCOSINE DEHYDROGENASE-RELATED"/>
    <property type="match status" value="1"/>
</dbReference>
<dbReference type="GO" id="GO:0005737">
    <property type="term" value="C:cytoplasm"/>
    <property type="evidence" value="ECO:0007669"/>
    <property type="project" value="TreeGrafter"/>
</dbReference>
<dbReference type="EMBL" id="JACIEC010000004">
    <property type="protein sequence ID" value="MBB4144715.1"/>
    <property type="molecule type" value="Genomic_DNA"/>
</dbReference>
<evidence type="ECO:0000313" key="3">
    <source>
        <dbReference type="EMBL" id="MBB4144715.1"/>
    </source>
</evidence>
<dbReference type="AlphaFoldDB" id="A0A7W6PQZ7"/>
<protein>
    <submittedName>
        <fullName evidence="3">D-amino-acid dehydrogenase</fullName>
        <ecNumber evidence="3">1.4.99.-</ecNumber>
    </submittedName>
</protein>
<dbReference type="EC" id="1.4.99.-" evidence="3"/>
<evidence type="ECO:0000313" key="4">
    <source>
        <dbReference type="Proteomes" id="UP000519897"/>
    </source>
</evidence>
<evidence type="ECO:0000256" key="1">
    <source>
        <dbReference type="ARBA" id="ARBA00023002"/>
    </source>
</evidence>
<dbReference type="Gene3D" id="3.30.9.10">
    <property type="entry name" value="D-Amino Acid Oxidase, subunit A, domain 2"/>
    <property type="match status" value="1"/>
</dbReference>
<feature type="domain" description="FAD dependent oxidoreductase" evidence="2">
    <location>
        <begin position="114"/>
        <end position="538"/>
    </location>
</feature>
<dbReference type="SUPFAM" id="SSF51905">
    <property type="entry name" value="FAD/NAD(P)-binding domain"/>
    <property type="match status" value="1"/>
</dbReference>
<dbReference type="GO" id="GO:0016491">
    <property type="term" value="F:oxidoreductase activity"/>
    <property type="evidence" value="ECO:0007669"/>
    <property type="project" value="UniProtKB-KW"/>
</dbReference>
<reference evidence="3 4" key="1">
    <citation type="submission" date="2020-08" db="EMBL/GenBank/DDBJ databases">
        <title>Genomic Encyclopedia of Type Strains, Phase IV (KMG-IV): sequencing the most valuable type-strain genomes for metagenomic binning, comparative biology and taxonomic classification.</title>
        <authorList>
            <person name="Goeker M."/>
        </authorList>
    </citation>
    <scope>NUCLEOTIDE SEQUENCE [LARGE SCALE GENOMIC DNA]</scope>
    <source>
        <strain evidence="3 4">DSM 29514</strain>
    </source>
</reference>
<dbReference type="RefSeq" id="WP_165134091.1">
    <property type="nucleotide sequence ID" value="NZ_CP049250.1"/>
</dbReference>
<name>A0A7W6PQZ7_9HYPH</name>
<comment type="caution">
    <text evidence="3">The sequence shown here is derived from an EMBL/GenBank/DDBJ whole genome shotgun (WGS) entry which is preliminary data.</text>
</comment>
<keyword evidence="4" id="KW-1185">Reference proteome</keyword>